<proteinExistence type="predicted"/>
<keyword evidence="1" id="KW-0472">Membrane</keyword>
<evidence type="ECO:0000313" key="2">
    <source>
        <dbReference type="EMBL" id="UOQ68142.1"/>
    </source>
</evidence>
<reference evidence="2" key="1">
    <citation type="submission" date="2022-04" db="EMBL/GenBank/DDBJ databases">
        <title>Hymenobacter sp. isolated from the air.</title>
        <authorList>
            <person name="Won M."/>
            <person name="Lee C.-M."/>
            <person name="Woen H.-Y."/>
            <person name="Kwon S.-W."/>
        </authorList>
    </citation>
    <scope>NUCLEOTIDE SEQUENCE</scope>
    <source>
        <strain evidence="2">5420S-77</strain>
    </source>
</reference>
<keyword evidence="1" id="KW-1133">Transmembrane helix</keyword>
<dbReference type="RefSeq" id="WP_245124822.1">
    <property type="nucleotide sequence ID" value="NZ_CP095061.1"/>
</dbReference>
<gene>
    <name evidence="2" type="ORF">MUN86_09985</name>
</gene>
<feature type="transmembrane region" description="Helical" evidence="1">
    <location>
        <begin position="12"/>
        <end position="31"/>
    </location>
</feature>
<keyword evidence="1" id="KW-0812">Transmembrane</keyword>
<evidence type="ECO:0000313" key="3">
    <source>
        <dbReference type="Proteomes" id="UP000830401"/>
    </source>
</evidence>
<sequence>MSRAGWAGAGALLIWGAAVLAMMVLARYAFYPHALLVRLTQGAVLVTCLLFGHPIYPALLLVAFFGLVWKSRQQLSTFRHD</sequence>
<dbReference type="Proteomes" id="UP000830401">
    <property type="component" value="Chromosome"/>
</dbReference>
<accession>A0ABY4GB77</accession>
<dbReference type="EMBL" id="CP095061">
    <property type="protein sequence ID" value="UOQ68142.1"/>
    <property type="molecule type" value="Genomic_DNA"/>
</dbReference>
<keyword evidence="3" id="KW-1185">Reference proteome</keyword>
<evidence type="ECO:0000256" key="1">
    <source>
        <dbReference type="SAM" id="Phobius"/>
    </source>
</evidence>
<protein>
    <submittedName>
        <fullName evidence="2">Uncharacterized protein</fullName>
    </submittedName>
</protein>
<name>A0ABY4GB77_9BACT</name>
<feature type="transmembrane region" description="Helical" evidence="1">
    <location>
        <begin position="43"/>
        <end position="69"/>
    </location>
</feature>
<organism evidence="2 3">
    <name type="scientific">Hymenobacter volaticus</name>
    <dbReference type="NCBI Taxonomy" id="2932254"/>
    <lineage>
        <taxon>Bacteria</taxon>
        <taxon>Pseudomonadati</taxon>
        <taxon>Bacteroidota</taxon>
        <taxon>Cytophagia</taxon>
        <taxon>Cytophagales</taxon>
        <taxon>Hymenobacteraceae</taxon>
        <taxon>Hymenobacter</taxon>
    </lineage>
</organism>